<dbReference type="SUPFAM" id="SSF52540">
    <property type="entry name" value="P-loop containing nucleoside triphosphate hydrolases"/>
    <property type="match status" value="1"/>
</dbReference>
<dbReference type="CDD" id="cd18541">
    <property type="entry name" value="ABC_6TM_TmrB_like"/>
    <property type="match status" value="1"/>
</dbReference>
<dbReference type="Pfam" id="PF00664">
    <property type="entry name" value="ABC_membrane"/>
    <property type="match status" value="1"/>
</dbReference>
<comment type="caution">
    <text evidence="16">The sequence shown here is derived from an EMBL/GenBank/DDBJ whole genome shotgun (WGS) entry which is preliminary data.</text>
</comment>
<sequence length="550" mass="60839">MLVALLTAIPPKIVGTVVDRVTKDGVGLSDLWGYLALLLLLGLCIYALRYVWRVTLFGASYRLAYVLRNRLFNHFLSMSPDFYQRHRTGALMAHATNDIQAVEMTAGEGVLTLVDSFIVGALVLGIMSTQYSWQLTLLSLLPLPIMALCMNRFGKQIYREFKEAQAAFSRLNNKTQEALSGVRVLKSYAVEALEDRAFAELTRQAGLRNMAVARIDAKFDPVIYLCIGASYFLAVAGGGYLVVQERLTLGELTSFTMYLGQLIWPMFAIAWLFNIIERGSAAYSRIETLLAEQGAIGEPASPQPSHRALPLTVEQVGWTREGRILLDDVHFSLDEGGMIGVVGRTGAGKSSLIRLLLRLADPDTGRITMDALPLPELALAELRRHIAYVPQEPFLFSTTIGANIALGRPDATVAEIENVAKIACIHDEILRFPKGYETEVGEKGVTLSGGQKQRISIARALLMEAPILLLDDALSAVDAHTEQYILHALHQQKRTLLIASHRMTAVEQADEILVLDEGRVIQRGTHDALMAEGGWYAEMVRYQRLEEEEV</sequence>
<feature type="transmembrane region" description="Helical" evidence="13">
    <location>
        <begin position="133"/>
        <end position="153"/>
    </location>
</feature>
<name>N9V6R2_9GAMM</name>
<dbReference type="Proteomes" id="UP000023775">
    <property type="component" value="Unassembled WGS sequence"/>
</dbReference>
<accession>N9V6R2</accession>
<dbReference type="Gene3D" id="1.20.1560.10">
    <property type="entry name" value="ABC transporter type 1, transmembrane domain"/>
    <property type="match status" value="1"/>
</dbReference>
<feature type="transmembrane region" description="Helical" evidence="13">
    <location>
        <begin position="255"/>
        <end position="276"/>
    </location>
</feature>
<keyword evidence="8 16" id="KW-0067">ATP-binding</keyword>
<dbReference type="SMART" id="SM00382">
    <property type="entry name" value="AAA"/>
    <property type="match status" value="1"/>
</dbReference>
<dbReference type="InterPro" id="IPR011527">
    <property type="entry name" value="ABC1_TM_dom"/>
</dbReference>
<keyword evidence="9 13" id="KW-1133">Transmembrane helix</keyword>
<keyword evidence="4" id="KW-0813">Transport</keyword>
<dbReference type="PATRIC" id="fig|1268237.3.peg.3074"/>
<feature type="domain" description="ABC transporter" evidence="14">
    <location>
        <begin position="311"/>
        <end position="542"/>
    </location>
</feature>
<dbReference type="AlphaFoldDB" id="N9V6R2"/>
<evidence type="ECO:0000256" key="4">
    <source>
        <dbReference type="ARBA" id="ARBA00022448"/>
    </source>
</evidence>
<evidence type="ECO:0000256" key="1">
    <source>
        <dbReference type="ARBA" id="ARBA00004651"/>
    </source>
</evidence>
<evidence type="ECO:0000256" key="5">
    <source>
        <dbReference type="ARBA" id="ARBA00022475"/>
    </source>
</evidence>
<dbReference type="GO" id="GO:0008559">
    <property type="term" value="F:ABC-type xenobiotic transporter activity"/>
    <property type="evidence" value="ECO:0007669"/>
    <property type="project" value="UniProtKB-EC"/>
</dbReference>
<dbReference type="PROSITE" id="PS50893">
    <property type="entry name" value="ABC_TRANSPORTER_2"/>
    <property type="match status" value="1"/>
</dbReference>
<evidence type="ECO:0000256" key="12">
    <source>
        <dbReference type="ARBA" id="ARBA00074518"/>
    </source>
</evidence>
<evidence type="ECO:0000256" key="8">
    <source>
        <dbReference type="ARBA" id="ARBA00022840"/>
    </source>
</evidence>
<dbReference type="PROSITE" id="PS50929">
    <property type="entry name" value="ABC_TM1F"/>
    <property type="match status" value="1"/>
</dbReference>
<dbReference type="InterPro" id="IPR003593">
    <property type="entry name" value="AAA+_ATPase"/>
</dbReference>
<dbReference type="GO" id="GO:0005886">
    <property type="term" value="C:plasma membrane"/>
    <property type="evidence" value="ECO:0007669"/>
    <property type="project" value="UniProtKB-SubCell"/>
</dbReference>
<dbReference type="PROSITE" id="PS00211">
    <property type="entry name" value="ABC_TRANSPORTER_1"/>
    <property type="match status" value="1"/>
</dbReference>
<dbReference type="FunFam" id="3.40.50.300:FF:000221">
    <property type="entry name" value="Multidrug ABC transporter ATP-binding protein"/>
    <property type="match status" value="1"/>
</dbReference>
<evidence type="ECO:0000313" key="17">
    <source>
        <dbReference type="Proteomes" id="UP000023775"/>
    </source>
</evidence>
<proteinExistence type="inferred from homology"/>
<dbReference type="GO" id="GO:0005524">
    <property type="term" value="F:ATP binding"/>
    <property type="evidence" value="ECO:0007669"/>
    <property type="project" value="UniProtKB-KW"/>
</dbReference>
<evidence type="ECO:0000256" key="10">
    <source>
        <dbReference type="ARBA" id="ARBA00023136"/>
    </source>
</evidence>
<evidence type="ECO:0000256" key="9">
    <source>
        <dbReference type="ARBA" id="ARBA00022989"/>
    </source>
</evidence>
<dbReference type="InterPro" id="IPR003439">
    <property type="entry name" value="ABC_transporter-like_ATP-bd"/>
</dbReference>
<dbReference type="FunFam" id="1.20.1560.10:FF:000011">
    <property type="entry name" value="Multidrug ABC transporter ATP-binding protein"/>
    <property type="match status" value="1"/>
</dbReference>
<evidence type="ECO:0000259" key="14">
    <source>
        <dbReference type="PROSITE" id="PS50893"/>
    </source>
</evidence>
<gene>
    <name evidence="16" type="ORF">G114_15616</name>
</gene>
<dbReference type="EC" id="7.6.2.2" evidence="3"/>
<feature type="transmembrane region" description="Helical" evidence="13">
    <location>
        <begin position="31"/>
        <end position="52"/>
    </location>
</feature>
<dbReference type="PANTHER" id="PTHR24221:SF300">
    <property type="entry name" value="MULTIDRUG RESISTANCE-LIKE ATP-BINDING PROTEIN MDLA"/>
    <property type="match status" value="1"/>
</dbReference>
<evidence type="ECO:0000256" key="11">
    <source>
        <dbReference type="ARBA" id="ARBA00034018"/>
    </source>
</evidence>
<keyword evidence="10 13" id="KW-0472">Membrane</keyword>
<evidence type="ECO:0000256" key="3">
    <source>
        <dbReference type="ARBA" id="ARBA00012191"/>
    </source>
</evidence>
<evidence type="ECO:0000256" key="6">
    <source>
        <dbReference type="ARBA" id="ARBA00022692"/>
    </source>
</evidence>
<evidence type="ECO:0000256" key="2">
    <source>
        <dbReference type="ARBA" id="ARBA00006526"/>
    </source>
</evidence>
<dbReference type="eggNOG" id="COG1132">
    <property type="taxonomic scope" value="Bacteria"/>
</dbReference>
<keyword evidence="7" id="KW-0547">Nucleotide-binding</keyword>
<dbReference type="GO" id="GO:0016887">
    <property type="term" value="F:ATP hydrolysis activity"/>
    <property type="evidence" value="ECO:0007669"/>
    <property type="project" value="InterPro"/>
</dbReference>
<feature type="transmembrane region" description="Helical" evidence="13">
    <location>
        <begin position="222"/>
        <end position="243"/>
    </location>
</feature>
<dbReference type="Gene3D" id="3.40.50.300">
    <property type="entry name" value="P-loop containing nucleotide triphosphate hydrolases"/>
    <property type="match status" value="1"/>
</dbReference>
<evidence type="ECO:0000256" key="7">
    <source>
        <dbReference type="ARBA" id="ARBA00022741"/>
    </source>
</evidence>
<comment type="subcellular location">
    <subcellularLocation>
        <location evidence="1">Cell membrane</location>
        <topology evidence="1">Multi-pass membrane protein</topology>
    </subcellularLocation>
</comment>
<organism evidence="16 17">
    <name type="scientific">Aeromonas diversa CDC 2478-85</name>
    <dbReference type="NCBI Taxonomy" id="1268237"/>
    <lineage>
        <taxon>Bacteria</taxon>
        <taxon>Pseudomonadati</taxon>
        <taxon>Pseudomonadota</taxon>
        <taxon>Gammaproteobacteria</taxon>
        <taxon>Aeromonadales</taxon>
        <taxon>Aeromonadaceae</taxon>
        <taxon>Aeromonas</taxon>
    </lineage>
</organism>
<dbReference type="Pfam" id="PF00005">
    <property type="entry name" value="ABC_tran"/>
    <property type="match status" value="1"/>
</dbReference>
<reference evidence="16 17" key="1">
    <citation type="journal article" date="2013" name="Genome Announc.">
        <title>Draft Genome Sequence of the Aeromonas diversa Type Strain.</title>
        <authorList>
            <person name="Farfan M."/>
            <person name="Spataro N."/>
            <person name="Sanglas A."/>
            <person name="Albarral V."/>
            <person name="Loren J.G."/>
            <person name="Bosch E."/>
            <person name="Fuste M.C."/>
        </authorList>
    </citation>
    <scope>NUCLEOTIDE SEQUENCE [LARGE SCALE GENOMIC DNA]</scope>
    <source>
        <strain evidence="16 17">2478-85</strain>
    </source>
</reference>
<dbReference type="PANTHER" id="PTHR24221">
    <property type="entry name" value="ATP-BINDING CASSETTE SUB-FAMILY B"/>
    <property type="match status" value="1"/>
</dbReference>
<dbReference type="EMBL" id="APVG01000048">
    <property type="protein sequence ID" value="ENY70972.1"/>
    <property type="molecule type" value="Genomic_DNA"/>
</dbReference>
<keyword evidence="6 13" id="KW-0812">Transmembrane</keyword>
<keyword evidence="17" id="KW-1185">Reference proteome</keyword>
<dbReference type="SUPFAM" id="SSF90123">
    <property type="entry name" value="ABC transporter transmembrane region"/>
    <property type="match status" value="1"/>
</dbReference>
<keyword evidence="5" id="KW-1003">Cell membrane</keyword>
<evidence type="ECO:0000313" key="16">
    <source>
        <dbReference type="EMBL" id="ENY70972.1"/>
    </source>
</evidence>
<feature type="domain" description="ABC transmembrane type-1" evidence="15">
    <location>
        <begin position="1"/>
        <end position="278"/>
    </location>
</feature>
<evidence type="ECO:0000259" key="15">
    <source>
        <dbReference type="PROSITE" id="PS50929"/>
    </source>
</evidence>
<dbReference type="InterPro" id="IPR036640">
    <property type="entry name" value="ABC1_TM_sf"/>
</dbReference>
<dbReference type="InterPro" id="IPR027417">
    <property type="entry name" value="P-loop_NTPase"/>
</dbReference>
<dbReference type="InterPro" id="IPR039421">
    <property type="entry name" value="Type_1_exporter"/>
</dbReference>
<evidence type="ECO:0000256" key="13">
    <source>
        <dbReference type="SAM" id="Phobius"/>
    </source>
</evidence>
<protein>
    <recommendedName>
        <fullName evidence="12">Multidrug resistance-like ATP-binding protein MdlA</fullName>
        <ecNumber evidence="3">7.6.2.2</ecNumber>
    </recommendedName>
</protein>
<feature type="transmembrane region" description="Helical" evidence="13">
    <location>
        <begin position="109"/>
        <end position="127"/>
    </location>
</feature>
<comment type="catalytic activity">
    <reaction evidence="11">
        <text>ATP + H2O + xenobioticSide 1 = ADP + phosphate + xenobioticSide 2.</text>
        <dbReference type="EC" id="7.6.2.2"/>
    </reaction>
</comment>
<comment type="similarity">
    <text evidence="2">Belongs to the ABC transporter superfamily. Drug exporter-2 (TC 3.A.1.117) family.</text>
</comment>
<dbReference type="InterPro" id="IPR017871">
    <property type="entry name" value="ABC_transporter-like_CS"/>
</dbReference>